<dbReference type="Gene3D" id="2.60.40.10">
    <property type="entry name" value="Immunoglobulins"/>
    <property type="match status" value="2"/>
</dbReference>
<dbReference type="Pfam" id="PF18329">
    <property type="entry name" value="SGBP_B_XBD"/>
    <property type="match status" value="1"/>
</dbReference>
<accession>A0A1G9ANA4</accession>
<evidence type="ECO:0000313" key="2">
    <source>
        <dbReference type="EMBL" id="SDK28314.1"/>
    </source>
</evidence>
<gene>
    <name evidence="2" type="ORF">SAMN05421823_102346</name>
</gene>
<dbReference type="InterPro" id="IPR040475">
    <property type="entry name" value="SGBP_B_XBD"/>
</dbReference>
<dbReference type="STRING" id="1075417.SAMN05421823_102346"/>
<dbReference type="Proteomes" id="UP000198510">
    <property type="component" value="Unassembled WGS sequence"/>
</dbReference>
<dbReference type="InterPro" id="IPR013783">
    <property type="entry name" value="Ig-like_fold"/>
</dbReference>
<protein>
    <recommendedName>
        <fullName evidence="1">Surface glycan-binding protein B xyloglucan binding domain-containing protein</fullName>
    </recommendedName>
</protein>
<sequence>MALLSSCDNEEVGAPPVIERVRFTDPASADTSLTQTTLGSVLVIVGQHLSSTQYVLMNDYRVSINSAYATDQHLIVNVPDSVPTVAQNPNVPNTITVVNAFGQASYDFQILPPAPIIEQVSSQYVKEGQTITIFGRYFYFIESIIFPGGVEATDYTAASNGGTIRVTVPAGVDPTDGDLVVNTQSGSSAATLATRLYDGEGIVSNFDDKVNFGWGIAPTNITNSTPNGVIQPLDENFAMINTTLPENWGWSNDKVINLVDWGGAQIYPTEPAEEYSPDLPLADFVIKMEVAVSADAALFSGIQLQVWTDNATEEVSVNIELGDFIRTTDGTWYTVTIPLQDLRGRTSGNPLANYGALIAGNAGGQHQLRVVIENPTPTPVPVVMTIDNIRVENTKIR</sequence>
<reference evidence="2 3" key="1">
    <citation type="submission" date="2016-10" db="EMBL/GenBank/DDBJ databases">
        <authorList>
            <person name="de Groot N.N."/>
        </authorList>
    </citation>
    <scope>NUCLEOTIDE SEQUENCE [LARGE SCALE GENOMIC DNA]</scope>
    <source>
        <strain evidence="2 3">DSM 25186</strain>
    </source>
</reference>
<dbReference type="SUPFAM" id="SSF81296">
    <property type="entry name" value="E set domains"/>
    <property type="match status" value="1"/>
</dbReference>
<evidence type="ECO:0000259" key="1">
    <source>
        <dbReference type="Pfam" id="PF18329"/>
    </source>
</evidence>
<dbReference type="AlphaFoldDB" id="A0A1G9ANA4"/>
<proteinExistence type="predicted"/>
<keyword evidence="3" id="KW-1185">Reference proteome</keyword>
<organism evidence="2 3">
    <name type="scientific">Catalinimonas alkaloidigena</name>
    <dbReference type="NCBI Taxonomy" id="1075417"/>
    <lineage>
        <taxon>Bacteria</taxon>
        <taxon>Pseudomonadati</taxon>
        <taxon>Bacteroidota</taxon>
        <taxon>Cytophagia</taxon>
        <taxon>Cytophagales</taxon>
        <taxon>Catalimonadaceae</taxon>
        <taxon>Catalinimonas</taxon>
    </lineage>
</organism>
<feature type="domain" description="Surface glycan-binding protein B xyloglucan binding" evidence="1">
    <location>
        <begin position="197"/>
        <end position="391"/>
    </location>
</feature>
<dbReference type="InterPro" id="IPR014756">
    <property type="entry name" value="Ig_E-set"/>
</dbReference>
<name>A0A1G9ANA4_9BACT</name>
<dbReference type="EMBL" id="FNFO01000002">
    <property type="protein sequence ID" value="SDK28314.1"/>
    <property type="molecule type" value="Genomic_DNA"/>
</dbReference>
<evidence type="ECO:0000313" key="3">
    <source>
        <dbReference type="Proteomes" id="UP000198510"/>
    </source>
</evidence>
<dbReference type="GO" id="GO:0030247">
    <property type="term" value="F:polysaccharide binding"/>
    <property type="evidence" value="ECO:0007669"/>
    <property type="project" value="InterPro"/>
</dbReference>